<comment type="caution">
    <text evidence="9">The sequence shown here is derived from an EMBL/GenBank/DDBJ whole genome shotgun (WGS) entry which is preliminary data.</text>
</comment>
<keyword evidence="7 8" id="KW-0472">Membrane</keyword>
<evidence type="ECO:0000256" key="4">
    <source>
        <dbReference type="ARBA" id="ARBA00022475"/>
    </source>
</evidence>
<feature type="transmembrane region" description="Helical" evidence="8">
    <location>
        <begin position="320"/>
        <end position="338"/>
    </location>
</feature>
<evidence type="ECO:0000256" key="8">
    <source>
        <dbReference type="RuleBase" id="RU365092"/>
    </source>
</evidence>
<evidence type="ECO:0000256" key="2">
    <source>
        <dbReference type="ARBA" id="ARBA00010100"/>
    </source>
</evidence>
<dbReference type="RefSeq" id="WP_200306282.1">
    <property type="nucleotide sequence ID" value="NZ_NRSG01000293.1"/>
</dbReference>
<feature type="transmembrane region" description="Helical" evidence="8">
    <location>
        <begin position="416"/>
        <end position="436"/>
    </location>
</feature>
<dbReference type="NCBIfam" id="TIGR00795">
    <property type="entry name" value="lctP"/>
    <property type="match status" value="1"/>
</dbReference>
<feature type="transmembrane region" description="Helical" evidence="8">
    <location>
        <begin position="248"/>
        <end position="269"/>
    </location>
</feature>
<feature type="transmembrane region" description="Helical" evidence="8">
    <location>
        <begin position="169"/>
        <end position="189"/>
    </location>
</feature>
<evidence type="ECO:0000256" key="3">
    <source>
        <dbReference type="ARBA" id="ARBA00022448"/>
    </source>
</evidence>
<protein>
    <recommendedName>
        <fullName evidence="8">L-lactate permease</fullName>
    </recommendedName>
</protein>
<keyword evidence="8" id="KW-0997">Cell inner membrane</keyword>
<feature type="transmembrane region" description="Helical" evidence="8">
    <location>
        <begin position="201"/>
        <end position="217"/>
    </location>
</feature>
<feature type="transmembrane region" description="Helical" evidence="8">
    <location>
        <begin position="535"/>
        <end position="556"/>
    </location>
</feature>
<feature type="transmembrane region" description="Helical" evidence="8">
    <location>
        <begin position="116"/>
        <end position="149"/>
    </location>
</feature>
<reference evidence="9 10" key="1">
    <citation type="journal article" date="2020" name="Microorganisms">
        <title>Osmotic Adaptation and Compatible Solute Biosynthesis of Phototrophic Bacteria as Revealed from Genome Analyses.</title>
        <authorList>
            <person name="Imhoff J.F."/>
            <person name="Rahn T."/>
            <person name="Kunzel S."/>
            <person name="Keller A."/>
            <person name="Neulinger S.C."/>
        </authorList>
    </citation>
    <scope>NUCLEOTIDE SEQUENCE [LARGE SCALE GENOMIC DNA]</scope>
    <source>
        <strain evidence="9 10">DSM 15382</strain>
    </source>
</reference>
<gene>
    <name evidence="9" type="ORF">CKO45_24525</name>
</gene>
<dbReference type="Proteomes" id="UP000697995">
    <property type="component" value="Unassembled WGS sequence"/>
</dbReference>
<comment type="subcellular location">
    <subcellularLocation>
        <location evidence="8">Cell inner membrane</location>
        <topology evidence="8">Multi-pass membrane protein</topology>
    </subcellularLocation>
    <subcellularLocation>
        <location evidence="1">Cell membrane</location>
        <topology evidence="1">Multi-pass membrane protein</topology>
    </subcellularLocation>
</comment>
<evidence type="ECO:0000256" key="5">
    <source>
        <dbReference type="ARBA" id="ARBA00022692"/>
    </source>
</evidence>
<evidence type="ECO:0000313" key="10">
    <source>
        <dbReference type="Proteomes" id="UP000697995"/>
    </source>
</evidence>
<feature type="transmembrane region" description="Helical" evidence="8">
    <location>
        <begin position="391"/>
        <end position="410"/>
    </location>
</feature>
<dbReference type="PANTHER" id="PTHR30003:SF0">
    <property type="entry name" value="GLYCOLATE PERMEASE GLCA-RELATED"/>
    <property type="match status" value="1"/>
</dbReference>
<feature type="transmembrane region" description="Helical" evidence="8">
    <location>
        <begin position="71"/>
        <end position="95"/>
    </location>
</feature>
<keyword evidence="4" id="KW-1003">Cell membrane</keyword>
<dbReference type="Pfam" id="PF02652">
    <property type="entry name" value="Lactate_perm"/>
    <property type="match status" value="1"/>
</dbReference>
<evidence type="ECO:0000256" key="6">
    <source>
        <dbReference type="ARBA" id="ARBA00022989"/>
    </source>
</evidence>
<feature type="transmembrane region" description="Helical" evidence="8">
    <location>
        <begin position="42"/>
        <end position="65"/>
    </location>
</feature>
<comment type="similarity">
    <text evidence="2 8">Belongs to the lactate permease family.</text>
</comment>
<evidence type="ECO:0000256" key="7">
    <source>
        <dbReference type="ARBA" id="ARBA00023136"/>
    </source>
</evidence>
<dbReference type="EMBL" id="NRSG01000293">
    <property type="protein sequence ID" value="MBK1661380.1"/>
    <property type="molecule type" value="Genomic_DNA"/>
</dbReference>
<organism evidence="9 10">
    <name type="scientific">Paracraurococcus ruber</name>
    <dbReference type="NCBI Taxonomy" id="77675"/>
    <lineage>
        <taxon>Bacteria</taxon>
        <taxon>Pseudomonadati</taxon>
        <taxon>Pseudomonadota</taxon>
        <taxon>Alphaproteobacteria</taxon>
        <taxon>Acetobacterales</taxon>
        <taxon>Roseomonadaceae</taxon>
        <taxon>Paracraurococcus</taxon>
    </lineage>
</organism>
<feature type="transmembrane region" description="Helical" evidence="8">
    <location>
        <begin position="223"/>
        <end position="241"/>
    </location>
</feature>
<evidence type="ECO:0000256" key="1">
    <source>
        <dbReference type="ARBA" id="ARBA00004651"/>
    </source>
</evidence>
<name>A0ABS1D3F8_9PROT</name>
<proteinExistence type="inferred from homology"/>
<dbReference type="InterPro" id="IPR003804">
    <property type="entry name" value="Lactate_perm"/>
</dbReference>
<keyword evidence="5 8" id="KW-0812">Transmembrane</keyword>
<keyword evidence="10" id="KW-1185">Reference proteome</keyword>
<dbReference type="PANTHER" id="PTHR30003">
    <property type="entry name" value="L-LACTATE PERMEASE"/>
    <property type="match status" value="1"/>
</dbReference>
<feature type="transmembrane region" description="Helical" evidence="8">
    <location>
        <begin position="448"/>
        <end position="469"/>
    </location>
</feature>
<keyword evidence="3 8" id="KW-0813">Transport</keyword>
<keyword evidence="6 8" id="KW-1133">Transmembrane helix</keyword>
<feature type="transmembrane region" description="Helical" evidence="8">
    <location>
        <begin position="12"/>
        <end position="35"/>
    </location>
</feature>
<sequence>MDTWNQLYDPFGSILISALVAALPVATMLIALAFLHIAAHIAAIAALVVALAVAIVVFGMPAGIAAKAAGLGIASGLFPIGWIVLNIIFLYRLTVANGSFNRLQETIAGVTPDRRLQLLLIAFAFGAFFEGAAGFGTPVAVTGAVLIGLGFSPLAASGLSLIANTAPVAYGALGTPVIALAGVTGLDVYDLSAMIGRQLPFFSLIVPFWLIWAFAGFRGMIQVWPAILVTGVSFAVPQFLVSNYMGPYLVDVIAALVSLACLSLFLRVWQPKETWTSTRLGGRAAAIEGATARGTGPSPGGGTGGGAGGAAAVAFRGSTLLAWMPWLILTVFVFLWGLGDIKAMLNALWTTNVPIDGLHRAVIKVPPVVAAPTPEPAVFAFNILSMTGTGILLAAVLGGFAMGFGPVALVREYGRTLWVVRYSLLTIAAMLGLGYLTRYSGLDATMGLAFAATGVFYPFFGTLLGWLGVALTGSDTASNVLFGGLQKITAQQIGLSPVLMAAANSSGGVMGKMIDAQSIVVASTATNWFGHEGEILRYVFFHSIALACLVGLLVTLQAYVPPFTAMVVGG</sequence>
<accession>A0ABS1D3F8</accession>
<comment type="function">
    <text evidence="8">Uptake of L-lactate across the membrane. Can also transport D-lactate and glycolate.</text>
</comment>
<evidence type="ECO:0000313" key="9">
    <source>
        <dbReference type="EMBL" id="MBK1661380.1"/>
    </source>
</evidence>